<keyword evidence="4" id="KW-1185">Reference proteome</keyword>
<keyword evidence="1" id="KW-0175">Coiled coil</keyword>
<evidence type="ECO:0000259" key="2">
    <source>
        <dbReference type="Pfam" id="PF20172"/>
    </source>
</evidence>
<evidence type="ECO:0000313" key="4">
    <source>
        <dbReference type="Proteomes" id="UP000290759"/>
    </source>
</evidence>
<proteinExistence type="predicted"/>
<gene>
    <name evidence="3" type="ORF">D3273_03985</name>
</gene>
<evidence type="ECO:0000313" key="3">
    <source>
        <dbReference type="EMBL" id="RYC33630.1"/>
    </source>
</evidence>
<name>A0A4Q2UAH7_9HYPH</name>
<dbReference type="RefSeq" id="WP_129223701.1">
    <property type="nucleotide sequence ID" value="NZ_QYBB01000002.1"/>
</dbReference>
<dbReference type="OrthoDB" id="7222937at2"/>
<evidence type="ECO:0000256" key="1">
    <source>
        <dbReference type="SAM" id="Coils"/>
    </source>
</evidence>
<reference evidence="3 4" key="2">
    <citation type="submission" date="2019-02" db="EMBL/GenBank/DDBJ databases">
        <title>'Lichenibacterium ramalinii' gen. nov. sp. nov., 'Lichenibacterium minor' gen. nov. sp. nov.</title>
        <authorList>
            <person name="Pankratov T."/>
        </authorList>
    </citation>
    <scope>NUCLEOTIDE SEQUENCE [LARGE SCALE GENOMIC DNA]</scope>
    <source>
        <strain evidence="3 4">RmlP026</strain>
    </source>
</reference>
<feature type="domain" description="DUF6538" evidence="2">
    <location>
        <begin position="7"/>
        <end position="64"/>
    </location>
</feature>
<dbReference type="Proteomes" id="UP000290759">
    <property type="component" value="Unassembled WGS sequence"/>
</dbReference>
<sequence length="136" mass="15425">MRQDRQYLEKHGAQWRVQMKVPEKLRPIVGKARLVLPLHTDSLANANRDKHKHIAAFKAQLAQAEAELRRKGGQPASPLMEDALQWREAIQADDDEGHAKHALEYRYEEVQRSDGPEKAGEFAQVALGLATPSARW</sequence>
<dbReference type="EMBL" id="QYBB01000002">
    <property type="protein sequence ID" value="RYC33630.1"/>
    <property type="molecule type" value="Genomic_DNA"/>
</dbReference>
<protein>
    <recommendedName>
        <fullName evidence="2">DUF6538 domain-containing protein</fullName>
    </recommendedName>
</protein>
<accession>A0A4Q2UAH7</accession>
<organism evidence="3 4">
    <name type="scientific">Lichenibacterium minor</name>
    <dbReference type="NCBI Taxonomy" id="2316528"/>
    <lineage>
        <taxon>Bacteria</taxon>
        <taxon>Pseudomonadati</taxon>
        <taxon>Pseudomonadota</taxon>
        <taxon>Alphaproteobacteria</taxon>
        <taxon>Hyphomicrobiales</taxon>
        <taxon>Lichenihabitantaceae</taxon>
        <taxon>Lichenibacterium</taxon>
    </lineage>
</organism>
<dbReference type="InterPro" id="IPR046668">
    <property type="entry name" value="DUF6538"/>
</dbReference>
<dbReference type="AlphaFoldDB" id="A0A4Q2UAH7"/>
<dbReference type="Pfam" id="PF20172">
    <property type="entry name" value="DUF6538"/>
    <property type="match status" value="1"/>
</dbReference>
<comment type="caution">
    <text evidence="3">The sequence shown here is derived from an EMBL/GenBank/DDBJ whole genome shotgun (WGS) entry which is preliminary data.</text>
</comment>
<feature type="coiled-coil region" evidence="1">
    <location>
        <begin position="47"/>
        <end position="74"/>
    </location>
</feature>
<reference evidence="3 4" key="1">
    <citation type="submission" date="2018-12" db="EMBL/GenBank/DDBJ databases">
        <authorList>
            <person name="Grouzdev D.S."/>
            <person name="Krutkina M.S."/>
        </authorList>
    </citation>
    <scope>NUCLEOTIDE SEQUENCE [LARGE SCALE GENOMIC DNA]</scope>
    <source>
        <strain evidence="3 4">RmlP026</strain>
    </source>
</reference>